<protein>
    <submittedName>
        <fullName evidence="2">Uncharacterized protein</fullName>
    </submittedName>
</protein>
<proteinExistence type="predicted"/>
<keyword evidence="1" id="KW-0472">Membrane</keyword>
<dbReference type="Proteomes" id="UP000295192">
    <property type="component" value="Unassembled WGS sequence"/>
</dbReference>
<dbReference type="EMBL" id="LSRL02000015">
    <property type="protein sequence ID" value="TDG50488.1"/>
    <property type="molecule type" value="Genomic_DNA"/>
</dbReference>
<evidence type="ECO:0000313" key="2">
    <source>
        <dbReference type="EMBL" id="TDG50488.1"/>
    </source>
</evidence>
<evidence type="ECO:0000313" key="3">
    <source>
        <dbReference type="Proteomes" id="UP000295192"/>
    </source>
</evidence>
<keyword evidence="1" id="KW-1133">Transmembrane helix</keyword>
<keyword evidence="3" id="KW-1185">Reference proteome</keyword>
<organism evidence="2 3">
    <name type="scientific">Drosophila navojoa</name>
    <name type="common">Fruit fly</name>
    <dbReference type="NCBI Taxonomy" id="7232"/>
    <lineage>
        <taxon>Eukaryota</taxon>
        <taxon>Metazoa</taxon>
        <taxon>Ecdysozoa</taxon>
        <taxon>Arthropoda</taxon>
        <taxon>Hexapoda</taxon>
        <taxon>Insecta</taxon>
        <taxon>Pterygota</taxon>
        <taxon>Neoptera</taxon>
        <taxon>Endopterygota</taxon>
        <taxon>Diptera</taxon>
        <taxon>Brachycera</taxon>
        <taxon>Muscomorpha</taxon>
        <taxon>Ephydroidea</taxon>
        <taxon>Drosophilidae</taxon>
        <taxon>Drosophila</taxon>
    </lineage>
</organism>
<comment type="caution">
    <text evidence="2">The sequence shown here is derived from an EMBL/GenBank/DDBJ whole genome shotgun (WGS) entry which is preliminary data.</text>
</comment>
<dbReference type="AlphaFoldDB" id="A0A484BP09"/>
<keyword evidence="1" id="KW-0812">Transmembrane</keyword>
<evidence type="ECO:0000256" key="1">
    <source>
        <dbReference type="SAM" id="Phobius"/>
    </source>
</evidence>
<gene>
    <name evidence="2" type="ORF">AWZ03_003077</name>
</gene>
<reference evidence="2 3" key="1">
    <citation type="journal article" date="2019" name="J. Hered.">
        <title>An Improved Genome Assembly for Drosophila navojoa, the Basal Species in the mojavensis Cluster.</title>
        <authorList>
            <person name="Vanderlinde T."/>
            <person name="Dupim E.G."/>
            <person name="Nazario-Yepiz N.O."/>
            <person name="Carvalho A.B."/>
        </authorList>
    </citation>
    <scope>NUCLEOTIDE SEQUENCE [LARGE SCALE GENOMIC DNA]</scope>
    <source>
        <strain evidence="2">Navoj_Jal97</strain>
        <tissue evidence="2">Whole organism</tissue>
    </source>
</reference>
<name>A0A484BP09_DRONA</name>
<accession>A0A484BP09</accession>
<sequence>MGAQKLVSGAPANSPPPHKLVAIVSNLIALKTLASLYSIRTVRRGRCPAVAVGFVSLAVRLRSASSSRGYNCVRFEVPLMVEVGASPGVST</sequence>
<feature type="transmembrane region" description="Helical" evidence="1">
    <location>
        <begin position="20"/>
        <end position="39"/>
    </location>
</feature>